<dbReference type="InterPro" id="IPR055346">
    <property type="entry name" value="Fe-S_cluster_assembly_SufBD"/>
</dbReference>
<dbReference type="PANTHER" id="PTHR43575:SF1">
    <property type="entry name" value="PROTEIN ABCI7, CHLOROPLASTIC"/>
    <property type="match status" value="1"/>
</dbReference>
<dbReference type="GO" id="GO:0016226">
    <property type="term" value="P:iron-sulfur cluster assembly"/>
    <property type="evidence" value="ECO:0007669"/>
    <property type="project" value="InterPro"/>
</dbReference>
<evidence type="ECO:0000259" key="1">
    <source>
        <dbReference type="Pfam" id="PF01458"/>
    </source>
</evidence>
<dbReference type="EMBL" id="FPKU01000001">
    <property type="protein sequence ID" value="SFZ82681.1"/>
    <property type="molecule type" value="Genomic_DNA"/>
</dbReference>
<dbReference type="NCBIfam" id="TIGR01981">
    <property type="entry name" value="sufD"/>
    <property type="match status" value="1"/>
</dbReference>
<dbReference type="STRING" id="665118.SAMN02983003_1216"/>
<organism evidence="2 3">
    <name type="scientific">Devosia enhydra</name>
    <dbReference type="NCBI Taxonomy" id="665118"/>
    <lineage>
        <taxon>Bacteria</taxon>
        <taxon>Pseudomonadati</taxon>
        <taxon>Pseudomonadota</taxon>
        <taxon>Alphaproteobacteria</taxon>
        <taxon>Hyphomicrobiales</taxon>
        <taxon>Devosiaceae</taxon>
        <taxon>Devosia</taxon>
    </lineage>
</organism>
<dbReference type="InterPro" id="IPR011542">
    <property type="entry name" value="SUF_FeS_clus_asmbl_SufD"/>
</dbReference>
<accession>A0A1K2HVG2</accession>
<dbReference type="Pfam" id="PF01458">
    <property type="entry name" value="SUFBD_core"/>
    <property type="match status" value="1"/>
</dbReference>
<proteinExistence type="predicted"/>
<dbReference type="RefSeq" id="WP_072339887.1">
    <property type="nucleotide sequence ID" value="NZ_FPKU01000001.1"/>
</dbReference>
<dbReference type="PANTHER" id="PTHR43575">
    <property type="entry name" value="PROTEIN ABCI7, CHLOROPLASTIC"/>
    <property type="match status" value="1"/>
</dbReference>
<feature type="domain" description="SUF system FeS cluster assembly SufBD core" evidence="1">
    <location>
        <begin position="151"/>
        <end position="374"/>
    </location>
</feature>
<reference evidence="2 3" key="1">
    <citation type="submission" date="2016-11" db="EMBL/GenBank/DDBJ databases">
        <authorList>
            <person name="Jaros S."/>
            <person name="Januszkiewicz K."/>
            <person name="Wedrychowicz H."/>
        </authorList>
    </citation>
    <scope>NUCLEOTIDE SEQUENCE [LARGE SCALE GENOMIC DNA]</scope>
    <source>
        <strain evidence="2 3">ATCC 23634</strain>
    </source>
</reference>
<protein>
    <submittedName>
        <fullName evidence="2">Fe-S cluster assembly protein SufD</fullName>
    </submittedName>
</protein>
<gene>
    <name evidence="2" type="ORF">SAMN02983003_1216</name>
</gene>
<dbReference type="AlphaFoldDB" id="A0A1K2HVG2"/>
<dbReference type="SUPFAM" id="SSF101960">
    <property type="entry name" value="Stabilizer of iron transporter SufD"/>
    <property type="match status" value="1"/>
</dbReference>
<evidence type="ECO:0000313" key="2">
    <source>
        <dbReference type="EMBL" id="SFZ82681.1"/>
    </source>
</evidence>
<dbReference type="Proteomes" id="UP000183447">
    <property type="component" value="Unassembled WGS sequence"/>
</dbReference>
<keyword evidence="3" id="KW-1185">Reference proteome</keyword>
<dbReference type="InterPro" id="IPR000825">
    <property type="entry name" value="SUF_FeS_clus_asmbl_SufBD_core"/>
</dbReference>
<sequence>MTMHVPVRLGPAETVLIEQLKAAGATAEAERLAGSGLPTRRVESYHYTDLKTLLRSVPAIAKAATGTGPAAFEVPGSFRVMIVNGEIQNTGTAPAGVILGHSEGSALSARDDVLVRLNGALVDRSLSLTLEGSVDPVIHIDRRSEGGAGHTLSSVKVYVADGASATIVESYSGSDAAHVANHATYVALGKGARLTHVTIDRSSRKAAHFATNEYRLAEAAQLRTLAIHAGAGLARTHLFPYYEGAGAYGEITGLNLVADGQHADITMDATHAVPHTSSKPLFKTIARGRSKSVIQGRLVVARDAQKTDAKFMAQGLMLSDEAEILSKPELEIYADDVVCGHGSTCGQLDEDSLFYLMSRGIPKAEAETMLVRAFLAELLDGIEDAELNEALQAVIDSWPLGN</sequence>
<name>A0A1K2HVG2_9HYPH</name>
<dbReference type="InterPro" id="IPR037284">
    <property type="entry name" value="SUF_FeS_clus_asmbl_SufBD_sf"/>
</dbReference>
<evidence type="ECO:0000313" key="3">
    <source>
        <dbReference type="Proteomes" id="UP000183447"/>
    </source>
</evidence>